<dbReference type="InterPro" id="IPR011992">
    <property type="entry name" value="EF-hand-dom_pair"/>
</dbReference>
<dbReference type="Gene3D" id="1.10.238.10">
    <property type="entry name" value="EF-hand"/>
    <property type="match status" value="1"/>
</dbReference>
<sequence length="243" mass="27367">MTNSFALVALIATVSILLPSTAAQDWERDYDDLSYSYGYIRLSTSQLATIFFEHALSDNNTVLTLDDFLSMNSVYQEILATEKARFALVDTNNDSKVTEKEQSAYVQKLKDEEKSAQVHRFQLYIDECDKGDGKMQAPEFEEFLQNQLNSKPIENVTIAQVMKPFDTDHDGALSDAELYEFVYNKPTAQLVQYKDDNYPYSTEGYSSSTDGYDTSTDGYDTSTGGYDTSTGDYDSSTTENNWG</sequence>
<dbReference type="InterPro" id="IPR018247">
    <property type="entry name" value="EF_Hand_1_Ca_BS"/>
</dbReference>
<feature type="chain" id="PRO_5037402905" evidence="3">
    <location>
        <begin position="24"/>
        <end position="243"/>
    </location>
</feature>
<protein>
    <submittedName>
        <fullName evidence="5">Uncharacterized protein</fullName>
    </submittedName>
</protein>
<dbReference type="AlphaFoldDB" id="A0A914WFA7"/>
<reference evidence="5" key="1">
    <citation type="submission" date="2022-11" db="UniProtKB">
        <authorList>
            <consortium name="WormBaseParasite"/>
        </authorList>
    </citation>
    <scope>IDENTIFICATION</scope>
</reference>
<keyword evidence="4" id="KW-1185">Reference proteome</keyword>
<keyword evidence="1" id="KW-0106">Calcium</keyword>
<accession>A0A914WFA7</accession>
<feature type="compositionally biased region" description="Low complexity" evidence="2">
    <location>
        <begin position="204"/>
        <end position="243"/>
    </location>
</feature>
<dbReference type="WBParaSite" id="PSAMB.scaffold3963size16223.g23007.t1">
    <property type="protein sequence ID" value="PSAMB.scaffold3963size16223.g23007.t1"/>
    <property type="gene ID" value="PSAMB.scaffold3963size16223.g23007"/>
</dbReference>
<dbReference type="Proteomes" id="UP000887566">
    <property type="component" value="Unplaced"/>
</dbReference>
<keyword evidence="3" id="KW-0732">Signal</keyword>
<dbReference type="SUPFAM" id="SSF47473">
    <property type="entry name" value="EF-hand"/>
    <property type="match status" value="1"/>
</dbReference>
<evidence type="ECO:0000313" key="5">
    <source>
        <dbReference type="WBParaSite" id="PSAMB.scaffold3963size16223.g23007.t1"/>
    </source>
</evidence>
<feature type="region of interest" description="Disordered" evidence="2">
    <location>
        <begin position="197"/>
        <end position="243"/>
    </location>
</feature>
<feature type="signal peptide" evidence="3">
    <location>
        <begin position="1"/>
        <end position="23"/>
    </location>
</feature>
<name>A0A914WFA7_9BILA</name>
<evidence type="ECO:0000313" key="4">
    <source>
        <dbReference type="Proteomes" id="UP000887566"/>
    </source>
</evidence>
<evidence type="ECO:0000256" key="3">
    <source>
        <dbReference type="SAM" id="SignalP"/>
    </source>
</evidence>
<dbReference type="PROSITE" id="PS00018">
    <property type="entry name" value="EF_HAND_1"/>
    <property type="match status" value="1"/>
</dbReference>
<evidence type="ECO:0000256" key="1">
    <source>
        <dbReference type="ARBA" id="ARBA00022837"/>
    </source>
</evidence>
<proteinExistence type="predicted"/>
<organism evidence="4 5">
    <name type="scientific">Plectus sambesii</name>
    <dbReference type="NCBI Taxonomy" id="2011161"/>
    <lineage>
        <taxon>Eukaryota</taxon>
        <taxon>Metazoa</taxon>
        <taxon>Ecdysozoa</taxon>
        <taxon>Nematoda</taxon>
        <taxon>Chromadorea</taxon>
        <taxon>Plectida</taxon>
        <taxon>Plectina</taxon>
        <taxon>Plectoidea</taxon>
        <taxon>Plectidae</taxon>
        <taxon>Plectus</taxon>
    </lineage>
</organism>
<evidence type="ECO:0000256" key="2">
    <source>
        <dbReference type="SAM" id="MobiDB-lite"/>
    </source>
</evidence>